<dbReference type="Pfam" id="PF00563">
    <property type="entry name" value="EAL"/>
    <property type="match status" value="1"/>
</dbReference>
<dbReference type="SUPFAM" id="SSF55073">
    <property type="entry name" value="Nucleotide cyclase"/>
    <property type="match status" value="1"/>
</dbReference>
<feature type="domain" description="PAC" evidence="2">
    <location>
        <begin position="90"/>
        <end position="144"/>
    </location>
</feature>
<dbReference type="InterPro" id="IPR000160">
    <property type="entry name" value="GGDEF_dom"/>
</dbReference>
<dbReference type="PROSITE" id="PS50883">
    <property type="entry name" value="EAL"/>
    <property type="match status" value="1"/>
</dbReference>
<dbReference type="Pfam" id="PF00990">
    <property type="entry name" value="GGDEF"/>
    <property type="match status" value="1"/>
</dbReference>
<dbReference type="SMART" id="SM00052">
    <property type="entry name" value="EAL"/>
    <property type="match status" value="1"/>
</dbReference>
<dbReference type="InterPro" id="IPR000014">
    <property type="entry name" value="PAS"/>
</dbReference>
<feature type="domain" description="GGDEF" evidence="4">
    <location>
        <begin position="176"/>
        <end position="308"/>
    </location>
</feature>
<dbReference type="InterPro" id="IPR001633">
    <property type="entry name" value="EAL_dom"/>
</dbReference>
<name>A0ABW3D3X8_9BACL</name>
<comment type="caution">
    <text evidence="5">The sequence shown here is derived from an EMBL/GenBank/DDBJ whole genome shotgun (WGS) entry which is preliminary data.</text>
</comment>
<dbReference type="Proteomes" id="UP001597120">
    <property type="component" value="Unassembled WGS sequence"/>
</dbReference>
<dbReference type="InterPro" id="IPR035965">
    <property type="entry name" value="PAS-like_dom_sf"/>
</dbReference>
<protein>
    <submittedName>
        <fullName evidence="5">Bifunctional diguanylate cyclase/phosphodiesterase</fullName>
    </submittedName>
</protein>
<evidence type="ECO:0000259" key="2">
    <source>
        <dbReference type="PROSITE" id="PS50113"/>
    </source>
</evidence>
<accession>A0ABW3D3X8</accession>
<dbReference type="SUPFAM" id="SSF141868">
    <property type="entry name" value="EAL domain-like"/>
    <property type="match status" value="1"/>
</dbReference>
<dbReference type="Pfam" id="PF13426">
    <property type="entry name" value="PAS_9"/>
    <property type="match status" value="1"/>
</dbReference>
<dbReference type="EMBL" id="JBHTIU010000001">
    <property type="protein sequence ID" value="MFD0867581.1"/>
    <property type="molecule type" value="Genomic_DNA"/>
</dbReference>
<dbReference type="PROSITE" id="PS50112">
    <property type="entry name" value="PAS"/>
    <property type="match status" value="1"/>
</dbReference>
<dbReference type="RefSeq" id="WP_379285360.1">
    <property type="nucleotide sequence ID" value="NZ_JBHTIU010000001.1"/>
</dbReference>
<dbReference type="SMART" id="SM00267">
    <property type="entry name" value="GGDEF"/>
    <property type="match status" value="1"/>
</dbReference>
<evidence type="ECO:0000259" key="1">
    <source>
        <dbReference type="PROSITE" id="PS50112"/>
    </source>
</evidence>
<evidence type="ECO:0000313" key="6">
    <source>
        <dbReference type="Proteomes" id="UP001597120"/>
    </source>
</evidence>
<dbReference type="PANTHER" id="PTHR44757">
    <property type="entry name" value="DIGUANYLATE CYCLASE DGCP"/>
    <property type="match status" value="1"/>
</dbReference>
<feature type="domain" description="PAS" evidence="1">
    <location>
        <begin position="20"/>
        <end position="77"/>
    </location>
</feature>
<dbReference type="PANTHER" id="PTHR44757:SF2">
    <property type="entry name" value="BIOFILM ARCHITECTURE MAINTENANCE PROTEIN MBAA"/>
    <property type="match status" value="1"/>
</dbReference>
<dbReference type="InterPro" id="IPR029787">
    <property type="entry name" value="Nucleotide_cyclase"/>
</dbReference>
<dbReference type="InterPro" id="IPR052155">
    <property type="entry name" value="Biofilm_reg_signaling"/>
</dbReference>
<proteinExistence type="predicted"/>
<dbReference type="InterPro" id="IPR001610">
    <property type="entry name" value="PAC"/>
</dbReference>
<dbReference type="PROSITE" id="PS50113">
    <property type="entry name" value="PAC"/>
    <property type="match status" value="1"/>
</dbReference>
<dbReference type="Gene3D" id="3.30.450.20">
    <property type="entry name" value="PAS domain"/>
    <property type="match status" value="1"/>
</dbReference>
<feature type="domain" description="EAL" evidence="3">
    <location>
        <begin position="317"/>
        <end position="570"/>
    </location>
</feature>
<dbReference type="Gene3D" id="3.20.20.450">
    <property type="entry name" value="EAL domain"/>
    <property type="match status" value="1"/>
</dbReference>
<evidence type="ECO:0000259" key="3">
    <source>
        <dbReference type="PROSITE" id="PS50883"/>
    </source>
</evidence>
<dbReference type="InterPro" id="IPR035919">
    <property type="entry name" value="EAL_sf"/>
</dbReference>
<sequence>MNSQENQKDYQFELKRTVKELQDIKYALDQSSILAVTDRKGKIISVNDQFCLISKYSKEELLGQDHRIVNSGYHPKEFFTKLWRTIRSGRVWHGEICNRAKDGSLYWVKTTIVPLLDDKGIPYQFIAIRNEISELKHAQETIRHMAYHDSLTNLPNRRMFQERLTEEIDKAKEQDQKLALLFLDIDRFKTLNDSLGHTVGDMLLIEVAERLETLSFVRSRLFRWGGDEFTILLPVHNNDEALQKSADILRLFEGSFIIQGHEFFVTVSLGVSFYPDHGDDMDSLVRHADVAMYRAKEYGESMVTVYQTAMNKDYASLLLMETKLRKAIESEGLELHYQPKMDMLQENIYSMEVLVRWTDPELGSIPPSQFIPLAEERGLISILGYWTLEAACRQNKQWQEAGFPPMRVAVNISAIHFQQAGFARKVKEILEETGLEPKYLELEITENIMLRNTKHSLDVLKELKQLGISISIDDFGTGYSSLGYLRRFPIDTLKIDQSFIQSLGEENNAAIIKAIIYMAHALNLRVIAEGVEEEEQLKFLTRHHCDEVQGYLIGKPLPAVEFARYMQLKVTS</sequence>
<reference evidence="6" key="1">
    <citation type="journal article" date="2019" name="Int. J. Syst. Evol. Microbiol.">
        <title>The Global Catalogue of Microorganisms (GCM) 10K type strain sequencing project: providing services to taxonomists for standard genome sequencing and annotation.</title>
        <authorList>
            <consortium name="The Broad Institute Genomics Platform"/>
            <consortium name="The Broad Institute Genome Sequencing Center for Infectious Disease"/>
            <person name="Wu L."/>
            <person name="Ma J."/>
        </authorList>
    </citation>
    <scope>NUCLEOTIDE SEQUENCE [LARGE SCALE GENOMIC DNA]</scope>
    <source>
        <strain evidence="6">CCUG 57263</strain>
    </source>
</reference>
<gene>
    <name evidence="5" type="ORF">ACFQ03_00285</name>
</gene>
<dbReference type="PROSITE" id="PS50887">
    <property type="entry name" value="GGDEF"/>
    <property type="match status" value="1"/>
</dbReference>
<dbReference type="SUPFAM" id="SSF55785">
    <property type="entry name" value="PYP-like sensor domain (PAS domain)"/>
    <property type="match status" value="1"/>
</dbReference>
<dbReference type="NCBIfam" id="TIGR00254">
    <property type="entry name" value="GGDEF"/>
    <property type="match status" value="1"/>
</dbReference>
<organism evidence="5 6">
    <name type="scientific">Paenibacillus residui</name>
    <dbReference type="NCBI Taxonomy" id="629724"/>
    <lineage>
        <taxon>Bacteria</taxon>
        <taxon>Bacillati</taxon>
        <taxon>Bacillota</taxon>
        <taxon>Bacilli</taxon>
        <taxon>Bacillales</taxon>
        <taxon>Paenibacillaceae</taxon>
        <taxon>Paenibacillus</taxon>
    </lineage>
</organism>
<dbReference type="CDD" id="cd00130">
    <property type="entry name" value="PAS"/>
    <property type="match status" value="1"/>
</dbReference>
<dbReference type="CDD" id="cd01949">
    <property type="entry name" value="GGDEF"/>
    <property type="match status" value="1"/>
</dbReference>
<evidence type="ECO:0000259" key="4">
    <source>
        <dbReference type="PROSITE" id="PS50887"/>
    </source>
</evidence>
<dbReference type="Gene3D" id="3.30.70.270">
    <property type="match status" value="1"/>
</dbReference>
<dbReference type="SMART" id="SM00086">
    <property type="entry name" value="PAC"/>
    <property type="match status" value="1"/>
</dbReference>
<dbReference type="NCBIfam" id="TIGR00229">
    <property type="entry name" value="sensory_box"/>
    <property type="match status" value="1"/>
</dbReference>
<keyword evidence="6" id="KW-1185">Reference proteome</keyword>
<dbReference type="InterPro" id="IPR043128">
    <property type="entry name" value="Rev_trsase/Diguanyl_cyclase"/>
</dbReference>
<evidence type="ECO:0000313" key="5">
    <source>
        <dbReference type="EMBL" id="MFD0867581.1"/>
    </source>
</evidence>
<dbReference type="InterPro" id="IPR000700">
    <property type="entry name" value="PAS-assoc_C"/>
</dbReference>
<dbReference type="CDD" id="cd01948">
    <property type="entry name" value="EAL"/>
    <property type="match status" value="1"/>
</dbReference>